<feature type="transmembrane region" description="Helical" evidence="7">
    <location>
        <begin position="7"/>
        <end position="34"/>
    </location>
</feature>
<name>A0A3B1BN91_9ZZZZ</name>
<gene>
    <name evidence="9" type="ORF">MNBD_NITROSPINAE01-1835</name>
</gene>
<proteinExistence type="inferred from homology"/>
<dbReference type="InterPro" id="IPR003557">
    <property type="entry name" value="Cyt_c_biogenesis_CcmC"/>
</dbReference>
<evidence type="ECO:0000256" key="3">
    <source>
        <dbReference type="ARBA" id="ARBA00022692"/>
    </source>
</evidence>
<dbReference type="GO" id="GO:0015232">
    <property type="term" value="F:heme transmembrane transporter activity"/>
    <property type="evidence" value="ECO:0007669"/>
    <property type="project" value="InterPro"/>
</dbReference>
<dbReference type="InterPro" id="IPR045062">
    <property type="entry name" value="Cyt_c_biogenesis_CcsA/CcmC"/>
</dbReference>
<protein>
    <submittedName>
        <fullName evidence="9">Cytochrome c-type biogenesis protein CcmC, putative heme lyase for CcmE</fullName>
    </submittedName>
</protein>
<dbReference type="GO" id="GO:0017004">
    <property type="term" value="P:cytochrome complex assembly"/>
    <property type="evidence" value="ECO:0007669"/>
    <property type="project" value="UniProtKB-KW"/>
</dbReference>
<evidence type="ECO:0000256" key="6">
    <source>
        <dbReference type="ARBA" id="ARBA00023136"/>
    </source>
</evidence>
<keyword evidence="9" id="KW-0456">Lyase</keyword>
<dbReference type="PANTHER" id="PTHR30071:SF1">
    <property type="entry name" value="CYTOCHROME B_B6 PROTEIN-RELATED"/>
    <property type="match status" value="1"/>
</dbReference>
<dbReference type="PRINTS" id="PR01386">
    <property type="entry name" value="CCMCBIOGNSIS"/>
</dbReference>
<dbReference type="GO" id="GO:0005886">
    <property type="term" value="C:plasma membrane"/>
    <property type="evidence" value="ECO:0007669"/>
    <property type="project" value="TreeGrafter"/>
</dbReference>
<dbReference type="GO" id="GO:0020037">
    <property type="term" value="F:heme binding"/>
    <property type="evidence" value="ECO:0007669"/>
    <property type="project" value="InterPro"/>
</dbReference>
<feature type="transmembrane region" description="Helical" evidence="7">
    <location>
        <begin position="85"/>
        <end position="105"/>
    </location>
</feature>
<evidence type="ECO:0000256" key="1">
    <source>
        <dbReference type="ARBA" id="ARBA00004141"/>
    </source>
</evidence>
<sequence>MKFIRENIAAISSVLAVLTAVMMALSVYMVFSYAPLERVMGWPQKIFYFHVPIAIACYIGFFVTFAGSIGYLWTKNIAWDRFAVAGAEVGIVFATLMLLTGMIWGKPIWGAYWTWDPRLTTSFILWLIFVGYLILRTRVDDEIMRAKYAAVMGIVGYADVPLVHWSVKLWSRGIHPVLEKTSHDSGMHPDMFTAFQVCLISILLLFVLIFIQRVRYEFLKAEVDYLKSAHS</sequence>
<feature type="transmembrane region" description="Helical" evidence="7">
    <location>
        <begin position="147"/>
        <end position="167"/>
    </location>
</feature>
<comment type="subcellular location">
    <subcellularLocation>
        <location evidence="1">Membrane</location>
        <topology evidence="1">Multi-pass membrane protein</topology>
    </subcellularLocation>
</comment>
<evidence type="ECO:0000256" key="7">
    <source>
        <dbReference type="SAM" id="Phobius"/>
    </source>
</evidence>
<dbReference type="AlphaFoldDB" id="A0A3B1BN91"/>
<evidence type="ECO:0000256" key="2">
    <source>
        <dbReference type="ARBA" id="ARBA00005840"/>
    </source>
</evidence>
<keyword evidence="3 7" id="KW-0812">Transmembrane</keyword>
<dbReference type="PANTHER" id="PTHR30071">
    <property type="entry name" value="HEME EXPORTER PROTEIN C"/>
    <property type="match status" value="1"/>
</dbReference>
<reference evidence="9" key="1">
    <citation type="submission" date="2018-06" db="EMBL/GenBank/DDBJ databases">
        <authorList>
            <person name="Zhirakovskaya E."/>
        </authorList>
    </citation>
    <scope>NUCLEOTIDE SEQUENCE</scope>
</reference>
<feature type="transmembrane region" description="Helical" evidence="7">
    <location>
        <begin position="191"/>
        <end position="211"/>
    </location>
</feature>
<evidence type="ECO:0000313" key="9">
    <source>
        <dbReference type="EMBL" id="VAX19826.1"/>
    </source>
</evidence>
<dbReference type="InterPro" id="IPR002541">
    <property type="entry name" value="Cyt_c_assembly"/>
</dbReference>
<dbReference type="GO" id="GO:0016829">
    <property type="term" value="F:lyase activity"/>
    <property type="evidence" value="ECO:0007669"/>
    <property type="project" value="UniProtKB-KW"/>
</dbReference>
<feature type="transmembrane region" description="Helical" evidence="7">
    <location>
        <begin position="117"/>
        <end position="135"/>
    </location>
</feature>
<evidence type="ECO:0000256" key="5">
    <source>
        <dbReference type="ARBA" id="ARBA00022989"/>
    </source>
</evidence>
<evidence type="ECO:0000259" key="8">
    <source>
        <dbReference type="Pfam" id="PF01578"/>
    </source>
</evidence>
<accession>A0A3B1BN91</accession>
<keyword evidence="4" id="KW-0201">Cytochrome c-type biogenesis</keyword>
<feature type="domain" description="Cytochrome c assembly protein" evidence="8">
    <location>
        <begin position="10"/>
        <end position="175"/>
    </location>
</feature>
<dbReference type="EMBL" id="UOGC01000096">
    <property type="protein sequence ID" value="VAX19826.1"/>
    <property type="molecule type" value="Genomic_DNA"/>
</dbReference>
<feature type="transmembrane region" description="Helical" evidence="7">
    <location>
        <begin position="46"/>
        <end position="73"/>
    </location>
</feature>
<keyword evidence="6 7" id="KW-0472">Membrane</keyword>
<dbReference type="Pfam" id="PF01578">
    <property type="entry name" value="Cytochrom_C_asm"/>
    <property type="match status" value="1"/>
</dbReference>
<comment type="similarity">
    <text evidence="2">Belongs to the CcmC/CycZ/HelC family.</text>
</comment>
<organism evidence="9">
    <name type="scientific">hydrothermal vent metagenome</name>
    <dbReference type="NCBI Taxonomy" id="652676"/>
    <lineage>
        <taxon>unclassified sequences</taxon>
        <taxon>metagenomes</taxon>
        <taxon>ecological metagenomes</taxon>
    </lineage>
</organism>
<evidence type="ECO:0000256" key="4">
    <source>
        <dbReference type="ARBA" id="ARBA00022748"/>
    </source>
</evidence>
<keyword evidence="5 7" id="KW-1133">Transmembrane helix</keyword>